<protein>
    <submittedName>
        <fullName evidence="1">Uncharacterized protein</fullName>
    </submittedName>
</protein>
<dbReference type="AlphaFoldDB" id="A0A8X6RR27"/>
<accession>A0A8X6RR27</accession>
<dbReference type="Proteomes" id="UP000887159">
    <property type="component" value="Unassembled WGS sequence"/>
</dbReference>
<name>A0A8X6RR27_TRICX</name>
<evidence type="ECO:0000313" key="2">
    <source>
        <dbReference type="Proteomes" id="UP000887159"/>
    </source>
</evidence>
<organism evidence="1 2">
    <name type="scientific">Trichonephila clavipes</name>
    <name type="common">Golden silk orbweaver</name>
    <name type="synonym">Nephila clavipes</name>
    <dbReference type="NCBI Taxonomy" id="2585209"/>
    <lineage>
        <taxon>Eukaryota</taxon>
        <taxon>Metazoa</taxon>
        <taxon>Ecdysozoa</taxon>
        <taxon>Arthropoda</taxon>
        <taxon>Chelicerata</taxon>
        <taxon>Arachnida</taxon>
        <taxon>Araneae</taxon>
        <taxon>Araneomorphae</taxon>
        <taxon>Entelegynae</taxon>
        <taxon>Araneoidea</taxon>
        <taxon>Nephilidae</taxon>
        <taxon>Trichonephila</taxon>
    </lineage>
</organism>
<comment type="caution">
    <text evidence="1">The sequence shown here is derived from an EMBL/GenBank/DDBJ whole genome shotgun (WGS) entry which is preliminary data.</text>
</comment>
<proteinExistence type="predicted"/>
<keyword evidence="2" id="KW-1185">Reference proteome</keyword>
<gene>
    <name evidence="1" type="ORF">TNCV_1076551</name>
</gene>
<sequence length="75" mass="8742">MFFTFIDELYNANVTWANKEFKKKEKMPSEILNMIQSVLGAADQIYVPPSESIVVAFCSWRQDGVPCQWLRPDRL</sequence>
<evidence type="ECO:0000313" key="1">
    <source>
        <dbReference type="EMBL" id="GFX97284.1"/>
    </source>
</evidence>
<reference evidence="1" key="1">
    <citation type="submission" date="2020-08" db="EMBL/GenBank/DDBJ databases">
        <title>Multicomponent nature underlies the extraordinary mechanical properties of spider dragline silk.</title>
        <authorList>
            <person name="Kono N."/>
            <person name="Nakamura H."/>
            <person name="Mori M."/>
            <person name="Yoshida Y."/>
            <person name="Ohtoshi R."/>
            <person name="Malay A.D."/>
            <person name="Moran D.A.P."/>
            <person name="Tomita M."/>
            <person name="Numata K."/>
            <person name="Arakawa K."/>
        </authorList>
    </citation>
    <scope>NUCLEOTIDE SEQUENCE</scope>
</reference>
<dbReference type="EMBL" id="BMAU01021197">
    <property type="protein sequence ID" value="GFX97284.1"/>
    <property type="molecule type" value="Genomic_DNA"/>
</dbReference>